<organism evidence="1 2">
    <name type="scientific">Stylosanthes scabra</name>
    <dbReference type="NCBI Taxonomy" id="79078"/>
    <lineage>
        <taxon>Eukaryota</taxon>
        <taxon>Viridiplantae</taxon>
        <taxon>Streptophyta</taxon>
        <taxon>Embryophyta</taxon>
        <taxon>Tracheophyta</taxon>
        <taxon>Spermatophyta</taxon>
        <taxon>Magnoliopsida</taxon>
        <taxon>eudicotyledons</taxon>
        <taxon>Gunneridae</taxon>
        <taxon>Pentapetalae</taxon>
        <taxon>rosids</taxon>
        <taxon>fabids</taxon>
        <taxon>Fabales</taxon>
        <taxon>Fabaceae</taxon>
        <taxon>Papilionoideae</taxon>
        <taxon>50 kb inversion clade</taxon>
        <taxon>dalbergioids sensu lato</taxon>
        <taxon>Dalbergieae</taxon>
        <taxon>Pterocarpus clade</taxon>
        <taxon>Stylosanthes</taxon>
    </lineage>
</organism>
<proteinExistence type="predicted"/>
<evidence type="ECO:0000313" key="1">
    <source>
        <dbReference type="EMBL" id="MED6148327.1"/>
    </source>
</evidence>
<reference evidence="1 2" key="1">
    <citation type="journal article" date="2023" name="Plants (Basel)">
        <title>Bridging the Gap: Combining Genomics and Transcriptomics Approaches to Understand Stylosanthes scabra, an Orphan Legume from the Brazilian Caatinga.</title>
        <authorList>
            <person name="Ferreira-Neto J.R.C."/>
            <person name="da Silva M.D."/>
            <person name="Binneck E."/>
            <person name="de Melo N.F."/>
            <person name="da Silva R.H."/>
            <person name="de Melo A.L.T.M."/>
            <person name="Pandolfi V."/>
            <person name="Bustamante F.O."/>
            <person name="Brasileiro-Vidal A.C."/>
            <person name="Benko-Iseppon A.M."/>
        </authorList>
    </citation>
    <scope>NUCLEOTIDE SEQUENCE [LARGE SCALE GENOMIC DNA]</scope>
    <source>
        <tissue evidence="1">Leaves</tissue>
    </source>
</reference>
<accession>A0ABU6THY3</accession>
<dbReference type="Proteomes" id="UP001341840">
    <property type="component" value="Unassembled WGS sequence"/>
</dbReference>
<sequence>MEMVPTPCVVEECTPAKGNGTDAVLYQSRAVDRRSWRRSVVEDLFLLADPALKGRVDRSATKMFPAPLLVEDDEQQDEDAATEAPAASFPISLLGVVSLCTLNLSLFLLRSQPPVTAMVPDPWFAEGHLVDTEIGTGAAP</sequence>
<protein>
    <submittedName>
        <fullName evidence="1">Uncharacterized protein</fullName>
    </submittedName>
</protein>
<dbReference type="EMBL" id="JASCZI010090997">
    <property type="protein sequence ID" value="MED6148327.1"/>
    <property type="molecule type" value="Genomic_DNA"/>
</dbReference>
<comment type="caution">
    <text evidence="1">The sequence shown here is derived from an EMBL/GenBank/DDBJ whole genome shotgun (WGS) entry which is preliminary data.</text>
</comment>
<name>A0ABU6THY3_9FABA</name>
<keyword evidence="2" id="KW-1185">Reference proteome</keyword>
<gene>
    <name evidence="1" type="ORF">PIB30_052177</name>
</gene>
<evidence type="ECO:0000313" key="2">
    <source>
        <dbReference type="Proteomes" id="UP001341840"/>
    </source>
</evidence>